<name>A0A0N1H2T8_9EURO</name>
<dbReference type="RefSeq" id="XP_017995629.1">
    <property type="nucleotide sequence ID" value="XM_018141108.1"/>
</dbReference>
<dbReference type="EMBL" id="LFJN01000037">
    <property type="protein sequence ID" value="KPI35666.1"/>
    <property type="molecule type" value="Genomic_DNA"/>
</dbReference>
<gene>
    <name evidence="4" type="ORF">AB675_1233</name>
</gene>
<dbReference type="PRINTS" id="PR00081">
    <property type="entry name" value="GDHRDH"/>
</dbReference>
<dbReference type="VEuPathDB" id="FungiDB:AB675_1233"/>
<comment type="caution">
    <text evidence="4">The sequence shown here is derived from an EMBL/GenBank/DDBJ whole genome shotgun (WGS) entry which is preliminary data.</text>
</comment>
<dbReference type="SUPFAM" id="SSF51735">
    <property type="entry name" value="NAD(P)-binding Rossmann-fold domains"/>
    <property type="match status" value="1"/>
</dbReference>
<dbReference type="GO" id="GO:0005737">
    <property type="term" value="C:cytoplasm"/>
    <property type="evidence" value="ECO:0007669"/>
    <property type="project" value="TreeGrafter"/>
</dbReference>
<dbReference type="OrthoDB" id="37659at2759"/>
<evidence type="ECO:0000313" key="4">
    <source>
        <dbReference type="EMBL" id="KPI35666.1"/>
    </source>
</evidence>
<evidence type="ECO:0000256" key="3">
    <source>
        <dbReference type="ARBA" id="ARBA00023002"/>
    </source>
</evidence>
<dbReference type="InterPro" id="IPR002347">
    <property type="entry name" value="SDR_fam"/>
</dbReference>
<organism evidence="4 5">
    <name type="scientific">Cyphellophora attinorum</name>
    <dbReference type="NCBI Taxonomy" id="1664694"/>
    <lineage>
        <taxon>Eukaryota</taxon>
        <taxon>Fungi</taxon>
        <taxon>Dikarya</taxon>
        <taxon>Ascomycota</taxon>
        <taxon>Pezizomycotina</taxon>
        <taxon>Eurotiomycetes</taxon>
        <taxon>Chaetothyriomycetidae</taxon>
        <taxon>Chaetothyriales</taxon>
        <taxon>Cyphellophoraceae</taxon>
        <taxon>Cyphellophora</taxon>
    </lineage>
</organism>
<dbReference type="GO" id="GO:0016616">
    <property type="term" value="F:oxidoreductase activity, acting on the CH-OH group of donors, NAD or NADP as acceptor"/>
    <property type="evidence" value="ECO:0007669"/>
    <property type="project" value="TreeGrafter"/>
</dbReference>
<accession>A0A0N1H2T8</accession>
<dbReference type="Gene3D" id="3.40.50.720">
    <property type="entry name" value="NAD(P)-binding Rossmann-like Domain"/>
    <property type="match status" value="1"/>
</dbReference>
<dbReference type="InterPro" id="IPR020904">
    <property type="entry name" value="Sc_DH/Rdtase_CS"/>
</dbReference>
<keyword evidence="3" id="KW-0560">Oxidoreductase</keyword>
<keyword evidence="5" id="KW-1185">Reference proteome</keyword>
<evidence type="ECO:0000313" key="5">
    <source>
        <dbReference type="Proteomes" id="UP000038010"/>
    </source>
</evidence>
<dbReference type="STRING" id="1664694.A0A0N1H2T8"/>
<keyword evidence="2" id="KW-0521">NADP</keyword>
<dbReference type="Proteomes" id="UP000038010">
    <property type="component" value="Unassembled WGS sequence"/>
</dbReference>
<dbReference type="PANTHER" id="PTHR44229:SF4">
    <property type="entry name" value="15-HYDROXYPROSTAGLANDIN DEHYDROGENASE [NAD(+)]"/>
    <property type="match status" value="1"/>
</dbReference>
<dbReference type="AlphaFoldDB" id="A0A0N1H2T8"/>
<reference evidence="4 5" key="1">
    <citation type="submission" date="2015-06" db="EMBL/GenBank/DDBJ databases">
        <title>Draft genome of the ant-associated black yeast Phialophora attae CBS 131958.</title>
        <authorList>
            <person name="Moreno L.F."/>
            <person name="Stielow B.J."/>
            <person name="de Hoog S."/>
            <person name="Vicente V.A."/>
            <person name="Weiss V.A."/>
            <person name="de Vries M."/>
            <person name="Cruz L.M."/>
            <person name="Souza E.M."/>
        </authorList>
    </citation>
    <scope>NUCLEOTIDE SEQUENCE [LARGE SCALE GENOMIC DNA]</scope>
    <source>
        <strain evidence="4 5">CBS 131958</strain>
    </source>
</reference>
<dbReference type="PROSITE" id="PS00061">
    <property type="entry name" value="ADH_SHORT"/>
    <property type="match status" value="1"/>
</dbReference>
<protein>
    <submittedName>
        <fullName evidence="4">3-oxoacyl-[acyl-carrier-protein] FabG</fullName>
    </submittedName>
</protein>
<dbReference type="InterPro" id="IPR036291">
    <property type="entry name" value="NAD(P)-bd_dom_sf"/>
</dbReference>
<sequence length="289" mass="31505">MTTYPFNVEQLTRLKGKTLLITGAGSGIGRETARAAYKSGANVALADWNEKDTQALLSELKSAQAGVTADRIIFRKTNVANFEDVLEIFQLTWKTFGTIDAVISNAGVSSGEDLFDDEIDPESGKLMAPKLRSIDINLTAHLLRREIITSSAAGILDTPPVYLYCTAKTGLIGLMRGLRTSLIKRNISINVVAPWLTVTAMVPQGRLALWEGLPLNQPATAAHALLLPVLQPEINGKCFFIAGDEIVEFEDKLHETQPLWMGSKQLSDSVDEGQRRMIGVIQESRAIGL</sequence>
<dbReference type="GeneID" id="28732988"/>
<comment type="similarity">
    <text evidence="1">Belongs to the short-chain dehydrogenases/reductases (SDR) family.</text>
</comment>
<proteinExistence type="inferred from homology"/>
<dbReference type="PANTHER" id="PTHR44229">
    <property type="entry name" value="15-HYDROXYPROSTAGLANDIN DEHYDROGENASE [NAD(+)]"/>
    <property type="match status" value="1"/>
</dbReference>
<dbReference type="Pfam" id="PF00106">
    <property type="entry name" value="adh_short"/>
    <property type="match status" value="1"/>
</dbReference>
<evidence type="ECO:0000256" key="1">
    <source>
        <dbReference type="ARBA" id="ARBA00006484"/>
    </source>
</evidence>
<evidence type="ECO:0000256" key="2">
    <source>
        <dbReference type="ARBA" id="ARBA00022857"/>
    </source>
</evidence>